<reference evidence="1" key="1">
    <citation type="submission" date="2020-10" db="EMBL/GenBank/DDBJ databases">
        <authorList>
            <person name="Gilroy R."/>
        </authorList>
    </citation>
    <scope>NUCLEOTIDE SEQUENCE</scope>
    <source>
        <strain evidence="1">B1-15692</strain>
    </source>
</reference>
<dbReference type="EMBL" id="JADIMH010000034">
    <property type="protein sequence ID" value="MBO8467331.1"/>
    <property type="molecule type" value="Genomic_DNA"/>
</dbReference>
<proteinExistence type="predicted"/>
<dbReference type="AlphaFoldDB" id="A0A9D9I7H0"/>
<accession>A0A9D9I7H0</accession>
<protein>
    <submittedName>
        <fullName evidence="1">Uncharacterized protein</fullName>
    </submittedName>
</protein>
<gene>
    <name evidence="1" type="ORF">IAB99_06170</name>
</gene>
<dbReference type="Proteomes" id="UP000823660">
    <property type="component" value="Unassembled WGS sequence"/>
</dbReference>
<comment type="caution">
    <text evidence="1">The sequence shown here is derived from an EMBL/GenBank/DDBJ whole genome shotgun (WGS) entry which is preliminary data.</text>
</comment>
<dbReference type="PROSITE" id="PS51257">
    <property type="entry name" value="PROKAR_LIPOPROTEIN"/>
    <property type="match status" value="1"/>
</dbReference>
<evidence type="ECO:0000313" key="2">
    <source>
        <dbReference type="Proteomes" id="UP000823660"/>
    </source>
</evidence>
<sequence length="246" mass="28015">MKKLPFFCIYAIMLISGCEKTITGGDGVIDNCNPDDYDLYDYYTDQYGNAGIVAAKNTDAASWVNYIIVLSLDEHVASWGPEGMAVFPVFENFNASYPDSFFFGLQMNQIIEEKGSENFPAFDWCHKKNRDVKAIHSSSWVLPSEADLNIVFSNDTDMLNQALEKAGGRPLCGDDDGQPLYWTATEDIEDFFYFSDETIEKDYDQANRAIPITASNLFPTSMPSWNKSHEYRVRAIKYIYFRCDIE</sequence>
<name>A0A9D9I7H0_9BACT</name>
<reference evidence="1" key="2">
    <citation type="journal article" date="2021" name="PeerJ">
        <title>Extensive microbial diversity within the chicken gut microbiome revealed by metagenomics and culture.</title>
        <authorList>
            <person name="Gilroy R."/>
            <person name="Ravi A."/>
            <person name="Getino M."/>
            <person name="Pursley I."/>
            <person name="Horton D.L."/>
            <person name="Alikhan N.F."/>
            <person name="Baker D."/>
            <person name="Gharbi K."/>
            <person name="Hall N."/>
            <person name="Watson M."/>
            <person name="Adriaenssens E.M."/>
            <person name="Foster-Nyarko E."/>
            <person name="Jarju S."/>
            <person name="Secka A."/>
            <person name="Antonio M."/>
            <person name="Oren A."/>
            <person name="Chaudhuri R.R."/>
            <person name="La Ragione R."/>
            <person name="Hildebrand F."/>
            <person name="Pallen M.J."/>
        </authorList>
    </citation>
    <scope>NUCLEOTIDE SEQUENCE</scope>
    <source>
        <strain evidence="1">B1-15692</strain>
    </source>
</reference>
<evidence type="ECO:0000313" key="1">
    <source>
        <dbReference type="EMBL" id="MBO8467331.1"/>
    </source>
</evidence>
<organism evidence="1 2">
    <name type="scientific">Candidatus Cryptobacteroides faecipullorum</name>
    <dbReference type="NCBI Taxonomy" id="2840764"/>
    <lineage>
        <taxon>Bacteria</taxon>
        <taxon>Pseudomonadati</taxon>
        <taxon>Bacteroidota</taxon>
        <taxon>Bacteroidia</taxon>
        <taxon>Bacteroidales</taxon>
        <taxon>Candidatus Cryptobacteroides</taxon>
    </lineage>
</organism>